<organism evidence="1 2">
    <name type="scientific">Heterodera trifolii</name>
    <dbReference type="NCBI Taxonomy" id="157864"/>
    <lineage>
        <taxon>Eukaryota</taxon>
        <taxon>Metazoa</taxon>
        <taxon>Ecdysozoa</taxon>
        <taxon>Nematoda</taxon>
        <taxon>Chromadorea</taxon>
        <taxon>Rhabditida</taxon>
        <taxon>Tylenchina</taxon>
        <taxon>Tylenchomorpha</taxon>
        <taxon>Tylenchoidea</taxon>
        <taxon>Heteroderidae</taxon>
        <taxon>Heteroderinae</taxon>
        <taxon>Heterodera</taxon>
    </lineage>
</organism>
<sequence>MCLFIAGQFDAAVARLMKCVFRVKGVILFRVIRTILCFIKRFRSTNVVASETDRLASYNFELYRKDLAIIRDMLLDDIELFQSVPQYLDCISAFYEEEDEWTQRFWEK</sequence>
<dbReference type="AlphaFoldDB" id="A0ABD2K9E7"/>
<keyword evidence="2" id="KW-1185">Reference proteome</keyword>
<dbReference type="Proteomes" id="UP001620626">
    <property type="component" value="Unassembled WGS sequence"/>
</dbReference>
<accession>A0ABD2K9E7</accession>
<evidence type="ECO:0000313" key="1">
    <source>
        <dbReference type="EMBL" id="KAL3099323.1"/>
    </source>
</evidence>
<name>A0ABD2K9E7_9BILA</name>
<dbReference type="EMBL" id="JBICBT010000811">
    <property type="protein sequence ID" value="KAL3099323.1"/>
    <property type="molecule type" value="Genomic_DNA"/>
</dbReference>
<comment type="caution">
    <text evidence="1">The sequence shown here is derived from an EMBL/GenBank/DDBJ whole genome shotgun (WGS) entry which is preliminary data.</text>
</comment>
<reference evidence="1 2" key="1">
    <citation type="submission" date="2024-10" db="EMBL/GenBank/DDBJ databases">
        <authorList>
            <person name="Kim D."/>
        </authorList>
    </citation>
    <scope>NUCLEOTIDE SEQUENCE [LARGE SCALE GENOMIC DNA]</scope>
    <source>
        <strain evidence="1">BH-2024</strain>
    </source>
</reference>
<gene>
    <name evidence="1" type="ORF">niasHT_021890</name>
</gene>
<proteinExistence type="predicted"/>
<protein>
    <submittedName>
        <fullName evidence="1">Uncharacterized protein</fullName>
    </submittedName>
</protein>
<evidence type="ECO:0000313" key="2">
    <source>
        <dbReference type="Proteomes" id="UP001620626"/>
    </source>
</evidence>